<dbReference type="RefSeq" id="WP_179981552.1">
    <property type="nucleotide sequence ID" value="NZ_LT608333.1"/>
</dbReference>
<proteinExistence type="predicted"/>
<keyword evidence="1" id="KW-0812">Transmembrane</keyword>
<keyword evidence="1" id="KW-0472">Membrane</keyword>
<protein>
    <submittedName>
        <fullName evidence="2">Uncharacterized protein</fullName>
    </submittedName>
</protein>
<keyword evidence="1" id="KW-1133">Transmembrane helix</keyword>
<evidence type="ECO:0000313" key="2">
    <source>
        <dbReference type="EMBL" id="SCM70029.1"/>
    </source>
</evidence>
<sequence length="143" mass="15834">MTFADRSVMGFMTMLGMVAVMCMVVPVLAIFIVTTFTIGAVALANMLFFLLDNDPVSSHGHVKTAFALENDLIFIKSIQDHGRFERIHNRRVGVLYLAYINENTLAGGVIVLKKIKYCIGLRRIKLIIEANVEVFVAEAVGNV</sequence>
<dbReference type="EMBL" id="FMJC01000001">
    <property type="protein sequence ID" value="SCM70029.1"/>
    <property type="molecule type" value="Genomic_DNA"/>
</dbReference>
<evidence type="ECO:0000256" key="1">
    <source>
        <dbReference type="SAM" id="Phobius"/>
    </source>
</evidence>
<dbReference type="AlphaFoldDB" id="A0A212KY29"/>
<organism evidence="2">
    <name type="scientific">uncultured Desulfovibrio sp</name>
    <dbReference type="NCBI Taxonomy" id="167968"/>
    <lineage>
        <taxon>Bacteria</taxon>
        <taxon>Pseudomonadati</taxon>
        <taxon>Thermodesulfobacteriota</taxon>
        <taxon>Desulfovibrionia</taxon>
        <taxon>Desulfovibrionales</taxon>
        <taxon>Desulfovibrionaceae</taxon>
        <taxon>Desulfovibrio</taxon>
        <taxon>environmental samples</taxon>
    </lineage>
</organism>
<gene>
    <name evidence="2" type="ORF">KL86DES1_10142</name>
</gene>
<reference evidence="2" key="1">
    <citation type="submission" date="2016-08" db="EMBL/GenBank/DDBJ databases">
        <authorList>
            <person name="Seilhamer J.J."/>
        </authorList>
    </citation>
    <scope>NUCLEOTIDE SEQUENCE</scope>
    <source>
        <strain evidence="2">86-1</strain>
    </source>
</reference>
<feature type="transmembrane region" description="Helical" evidence="1">
    <location>
        <begin position="18"/>
        <end position="51"/>
    </location>
</feature>
<name>A0A212KY29_9BACT</name>
<accession>A0A212KY29</accession>